<proteinExistence type="predicted"/>
<sequence length="94" mass="10825">MEPNALPSILSSTTVHRLLQLKTRRSHFTIPLHTFFFMPSTPSSSSSTSLKLKNNKKIEQTTYCNTNLTLDVARRRQWKKSPLLFVVNGRNRAH</sequence>
<reference evidence="1 2" key="1">
    <citation type="journal article" date="2015" name="Sci. Rep.">
        <title>The power of single molecule real-time sequencing technology in the de novo assembly of a eukaryotic genome.</title>
        <authorList>
            <person name="Sakai H."/>
            <person name="Naito K."/>
            <person name="Ogiso-Tanaka E."/>
            <person name="Takahashi Y."/>
            <person name="Iseki K."/>
            <person name="Muto C."/>
            <person name="Satou K."/>
            <person name="Teruya K."/>
            <person name="Shiroma A."/>
            <person name="Shimoji M."/>
            <person name="Hirano T."/>
            <person name="Itoh T."/>
            <person name="Kaga A."/>
            <person name="Tomooka N."/>
        </authorList>
    </citation>
    <scope>NUCLEOTIDE SEQUENCE [LARGE SCALE GENOMIC DNA]</scope>
    <source>
        <strain evidence="2">cv. Shumari</strain>
    </source>
</reference>
<name>A0A0S3SIK1_PHAAN</name>
<accession>A0A0S3SIK1</accession>
<protein>
    <submittedName>
        <fullName evidence="1">Uncharacterized protein</fullName>
    </submittedName>
</protein>
<evidence type="ECO:0000313" key="1">
    <source>
        <dbReference type="EMBL" id="BAT92640.1"/>
    </source>
</evidence>
<organism evidence="1 2">
    <name type="scientific">Vigna angularis var. angularis</name>
    <dbReference type="NCBI Taxonomy" id="157739"/>
    <lineage>
        <taxon>Eukaryota</taxon>
        <taxon>Viridiplantae</taxon>
        <taxon>Streptophyta</taxon>
        <taxon>Embryophyta</taxon>
        <taxon>Tracheophyta</taxon>
        <taxon>Spermatophyta</taxon>
        <taxon>Magnoliopsida</taxon>
        <taxon>eudicotyledons</taxon>
        <taxon>Gunneridae</taxon>
        <taxon>Pentapetalae</taxon>
        <taxon>rosids</taxon>
        <taxon>fabids</taxon>
        <taxon>Fabales</taxon>
        <taxon>Fabaceae</taxon>
        <taxon>Papilionoideae</taxon>
        <taxon>50 kb inversion clade</taxon>
        <taxon>NPAAA clade</taxon>
        <taxon>indigoferoid/millettioid clade</taxon>
        <taxon>Phaseoleae</taxon>
        <taxon>Vigna</taxon>
    </lineage>
</organism>
<dbReference type="Proteomes" id="UP000291084">
    <property type="component" value="Chromosome 7"/>
</dbReference>
<evidence type="ECO:0000313" key="2">
    <source>
        <dbReference type="Proteomes" id="UP000291084"/>
    </source>
</evidence>
<keyword evidence="2" id="KW-1185">Reference proteome</keyword>
<gene>
    <name evidence="1" type="primary">Vigan.07G141500</name>
    <name evidence="1" type="ORF">VIGAN_07141500</name>
</gene>
<dbReference type="AlphaFoldDB" id="A0A0S3SIK1"/>
<dbReference type="EMBL" id="AP015040">
    <property type="protein sequence ID" value="BAT92640.1"/>
    <property type="molecule type" value="Genomic_DNA"/>
</dbReference>